<name>A0AAD7IUN5_9AGAR</name>
<dbReference type="AlphaFoldDB" id="A0AAD7IUN5"/>
<gene>
    <name evidence="1" type="ORF">B0H16DRAFT_1691474</name>
</gene>
<dbReference type="SUPFAM" id="SSF51695">
    <property type="entry name" value="PLC-like phosphodiesterases"/>
    <property type="match status" value="1"/>
</dbReference>
<dbReference type="EMBL" id="JARKIB010000064">
    <property type="protein sequence ID" value="KAJ7750872.1"/>
    <property type="molecule type" value="Genomic_DNA"/>
</dbReference>
<evidence type="ECO:0000313" key="1">
    <source>
        <dbReference type="EMBL" id="KAJ7750872.1"/>
    </source>
</evidence>
<dbReference type="InterPro" id="IPR017946">
    <property type="entry name" value="PLC-like_Pdiesterase_TIM-brl"/>
</dbReference>
<dbReference type="PROSITE" id="PS50007">
    <property type="entry name" value="PIPLC_X_DOMAIN"/>
    <property type="match status" value="1"/>
</dbReference>
<keyword evidence="2" id="KW-1185">Reference proteome</keyword>
<accession>A0AAD7IUN5</accession>
<dbReference type="PANTHER" id="PTHR13593">
    <property type="match status" value="1"/>
</dbReference>
<protein>
    <submittedName>
        <fullName evidence="1">PLC-like phosphodiesterase</fullName>
    </submittedName>
</protein>
<evidence type="ECO:0000313" key="2">
    <source>
        <dbReference type="Proteomes" id="UP001215598"/>
    </source>
</evidence>
<dbReference type="Gene3D" id="3.20.20.190">
    <property type="entry name" value="Phosphatidylinositol (PI) phosphodiesterase"/>
    <property type="match status" value="1"/>
</dbReference>
<dbReference type="InterPro" id="IPR051057">
    <property type="entry name" value="PI-PLC_domain"/>
</dbReference>
<dbReference type="PANTHER" id="PTHR13593:SF113">
    <property type="entry name" value="SI:DKEY-266F7.9"/>
    <property type="match status" value="1"/>
</dbReference>
<reference evidence="1" key="1">
    <citation type="submission" date="2023-03" db="EMBL/GenBank/DDBJ databases">
        <title>Massive genome expansion in bonnet fungi (Mycena s.s.) driven by repeated elements and novel gene families across ecological guilds.</title>
        <authorList>
            <consortium name="Lawrence Berkeley National Laboratory"/>
            <person name="Harder C.B."/>
            <person name="Miyauchi S."/>
            <person name="Viragh M."/>
            <person name="Kuo A."/>
            <person name="Thoen E."/>
            <person name="Andreopoulos B."/>
            <person name="Lu D."/>
            <person name="Skrede I."/>
            <person name="Drula E."/>
            <person name="Henrissat B."/>
            <person name="Morin E."/>
            <person name="Kohler A."/>
            <person name="Barry K."/>
            <person name="LaButti K."/>
            <person name="Morin E."/>
            <person name="Salamov A."/>
            <person name="Lipzen A."/>
            <person name="Mereny Z."/>
            <person name="Hegedus B."/>
            <person name="Baldrian P."/>
            <person name="Stursova M."/>
            <person name="Weitz H."/>
            <person name="Taylor A."/>
            <person name="Grigoriev I.V."/>
            <person name="Nagy L.G."/>
            <person name="Martin F."/>
            <person name="Kauserud H."/>
        </authorList>
    </citation>
    <scope>NUCLEOTIDE SEQUENCE</scope>
    <source>
        <strain evidence="1">CBHHK182m</strain>
    </source>
</reference>
<dbReference type="GO" id="GO:0008081">
    <property type="term" value="F:phosphoric diester hydrolase activity"/>
    <property type="evidence" value="ECO:0007669"/>
    <property type="project" value="InterPro"/>
</dbReference>
<dbReference type="Proteomes" id="UP001215598">
    <property type="component" value="Unassembled WGS sequence"/>
</dbReference>
<organism evidence="1 2">
    <name type="scientific">Mycena metata</name>
    <dbReference type="NCBI Taxonomy" id="1033252"/>
    <lineage>
        <taxon>Eukaryota</taxon>
        <taxon>Fungi</taxon>
        <taxon>Dikarya</taxon>
        <taxon>Basidiomycota</taxon>
        <taxon>Agaricomycotina</taxon>
        <taxon>Agaricomycetes</taxon>
        <taxon>Agaricomycetidae</taxon>
        <taxon>Agaricales</taxon>
        <taxon>Marasmiineae</taxon>
        <taxon>Mycenaceae</taxon>
        <taxon>Mycena</taxon>
    </lineage>
</organism>
<comment type="caution">
    <text evidence="1">The sequence shown here is derived from an EMBL/GenBank/DDBJ whole genome shotgun (WGS) entry which is preliminary data.</text>
</comment>
<sequence length="504" mass="56732">MCPTRQIQLVSVHTLRRNLRPGIRLSDWQLELCLRVRHPYICRRLPALNTTMAPPDHLKDWMQHNLAVLGSRPLGEICLPGAHDAGAFKLEFGTTVGGIESNVLTQTLSIYGQLEHGVRWMEIRPFLLRQKHLFGATCTAETNWYCGHFSPIGYALDWQGGCGATIDEVVADVNRFTSEHRELVILDISHITFLEASLSGATESSLTPDQRRELLTKLAGIHNRFYVPVGQLESLTLDTFIGQHQAAVLVVFDSDSDGLFSEAELTEHQFYRSHRYAVNKHFVTRMQTHEEAVSSTLPPNRWREPMNNPNSVLRLADAQQAQEFPFTLQELAKNGMQTGIIITDKVEGADLLTLCLAVSFTRVSPHELVVVYGGARITDGAVRQRVQDAINAPCALDVTNGLCGGDPWEGTFKSLAVVYWHDDWVKARFGKEGTTLHFERDYLRKPGAEIEDQAVFDTAECAEQQTENSNRGNESLMNIENSTIQISRFRPGRMRYYRRVKGST</sequence>
<dbReference type="GO" id="GO:0006629">
    <property type="term" value="P:lipid metabolic process"/>
    <property type="evidence" value="ECO:0007669"/>
    <property type="project" value="InterPro"/>
</dbReference>
<proteinExistence type="predicted"/>